<evidence type="ECO:0000259" key="4">
    <source>
        <dbReference type="PROSITE" id="PS50110"/>
    </source>
</evidence>
<dbReference type="GO" id="GO:0052621">
    <property type="term" value="F:diguanylate cyclase activity"/>
    <property type="evidence" value="ECO:0007669"/>
    <property type="project" value="UniProtKB-EC"/>
</dbReference>
<comment type="catalytic activity">
    <reaction evidence="2">
        <text>2 GTP = 3',3'-c-di-GMP + 2 diphosphate</text>
        <dbReference type="Rhea" id="RHEA:24898"/>
        <dbReference type="ChEBI" id="CHEBI:33019"/>
        <dbReference type="ChEBI" id="CHEBI:37565"/>
        <dbReference type="ChEBI" id="CHEBI:58805"/>
        <dbReference type="EC" id="2.7.7.65"/>
    </reaction>
</comment>
<dbReference type="InterPro" id="IPR011006">
    <property type="entry name" value="CheY-like_superfamily"/>
</dbReference>
<dbReference type="EMBL" id="LO017727">
    <property type="protein sequence ID" value="CRH05259.1"/>
    <property type="molecule type" value="Genomic_DNA"/>
</dbReference>
<dbReference type="Pfam" id="PF00990">
    <property type="entry name" value="GGDEF"/>
    <property type="match status" value="1"/>
</dbReference>
<dbReference type="GO" id="GO:0043709">
    <property type="term" value="P:cell adhesion involved in single-species biofilm formation"/>
    <property type="evidence" value="ECO:0007669"/>
    <property type="project" value="TreeGrafter"/>
</dbReference>
<evidence type="ECO:0000313" key="6">
    <source>
        <dbReference type="EMBL" id="CRH05259.1"/>
    </source>
</evidence>
<evidence type="ECO:0000256" key="3">
    <source>
        <dbReference type="PROSITE-ProRule" id="PRU00169"/>
    </source>
</evidence>
<dbReference type="CDD" id="cd01949">
    <property type="entry name" value="GGDEF"/>
    <property type="match status" value="1"/>
</dbReference>
<feature type="domain" description="Response regulatory" evidence="4">
    <location>
        <begin position="126"/>
        <end position="243"/>
    </location>
</feature>
<dbReference type="Gene3D" id="3.30.70.270">
    <property type="match status" value="1"/>
</dbReference>
<dbReference type="Pfam" id="PF00072">
    <property type="entry name" value="Response_reg"/>
    <property type="match status" value="1"/>
</dbReference>
<dbReference type="PANTHER" id="PTHR45138">
    <property type="entry name" value="REGULATORY COMPONENTS OF SENSORY TRANSDUCTION SYSTEM"/>
    <property type="match status" value="1"/>
</dbReference>
<dbReference type="PANTHER" id="PTHR45138:SF9">
    <property type="entry name" value="DIGUANYLATE CYCLASE DGCM-RELATED"/>
    <property type="match status" value="1"/>
</dbReference>
<dbReference type="GO" id="GO:1902201">
    <property type="term" value="P:negative regulation of bacterial-type flagellum-dependent cell motility"/>
    <property type="evidence" value="ECO:0007669"/>
    <property type="project" value="TreeGrafter"/>
</dbReference>
<dbReference type="GO" id="GO:0000160">
    <property type="term" value="P:phosphorelay signal transduction system"/>
    <property type="evidence" value="ECO:0007669"/>
    <property type="project" value="InterPro"/>
</dbReference>
<evidence type="ECO:0000256" key="1">
    <source>
        <dbReference type="ARBA" id="ARBA00012528"/>
    </source>
</evidence>
<dbReference type="PROSITE" id="PS50887">
    <property type="entry name" value="GGDEF"/>
    <property type="match status" value="1"/>
</dbReference>
<dbReference type="CDD" id="cd17544">
    <property type="entry name" value="REC_2_GGDEF"/>
    <property type="match status" value="1"/>
</dbReference>
<organism evidence="6">
    <name type="scientific">Magnetococcus massalia (strain MO-1)</name>
    <dbReference type="NCBI Taxonomy" id="451514"/>
    <lineage>
        <taxon>Bacteria</taxon>
        <taxon>Pseudomonadati</taxon>
        <taxon>Pseudomonadota</taxon>
        <taxon>Magnetococcia</taxon>
        <taxon>Magnetococcales</taxon>
        <taxon>Magnetococcaceae</taxon>
        <taxon>Magnetococcus</taxon>
    </lineage>
</organism>
<dbReference type="EC" id="2.7.7.65" evidence="1"/>
<feature type="domain" description="GGDEF" evidence="5">
    <location>
        <begin position="286"/>
        <end position="415"/>
    </location>
</feature>
<evidence type="ECO:0000259" key="5">
    <source>
        <dbReference type="PROSITE" id="PS50887"/>
    </source>
</evidence>
<accession>A0A1S7LGS0</accession>
<dbReference type="NCBIfam" id="TIGR00254">
    <property type="entry name" value="GGDEF"/>
    <property type="match status" value="1"/>
</dbReference>
<sequence length="415" mass="47199">MSRILVVEHSPLFAKMVKHTLSKRIPMPFDFAHSLEETEAYLAEHGQDCFLALLDIKLPDAPNGEVVELVRGHDVPSVVFTGEYSDDLRERMMSLQVMDYVLKDSAASLDHLGDLIERLGRNRSFPILVVDDSSSARSYLCKLLESHRFKVLEAKNGRQAVEMLEQNPDVRLVLTDYHMPEMNGFELVQTLRNRYKRDILSIIGISAQGNNLISARFIKNGANDFLIKPFLEEEFFCRLYQNIESLELFQNLRDMVVRDFLTGLHNRRYLFETGHQLFSSFQRGQISLAAVMLDIDHFKKVNDTYGHDAGDEVLKAISQLLKEHVRETDVVARMGGEEFCMLMVNLDRKAVSDVLERLRASIEKTQVEVGEQTLQVTVSIGCSSKKVDSLDSLVSMADRALYHAKKSGRNRVVTG</sequence>
<dbReference type="SMART" id="SM00267">
    <property type="entry name" value="GGDEF"/>
    <property type="match status" value="1"/>
</dbReference>
<protein>
    <recommendedName>
        <fullName evidence="1">diguanylate cyclase</fullName>
        <ecNumber evidence="1">2.7.7.65</ecNumber>
    </recommendedName>
</protein>
<dbReference type="InterPro" id="IPR000160">
    <property type="entry name" value="GGDEF_dom"/>
</dbReference>
<keyword evidence="3" id="KW-0597">Phosphoprotein</keyword>
<feature type="domain" description="Response regulatory" evidence="4">
    <location>
        <begin position="3"/>
        <end position="118"/>
    </location>
</feature>
<dbReference type="InterPro" id="IPR043128">
    <property type="entry name" value="Rev_trsase/Diguanyl_cyclase"/>
</dbReference>
<dbReference type="Gene3D" id="3.40.50.2300">
    <property type="match status" value="2"/>
</dbReference>
<proteinExistence type="predicted"/>
<dbReference type="SUPFAM" id="SSF52172">
    <property type="entry name" value="CheY-like"/>
    <property type="match status" value="2"/>
</dbReference>
<dbReference type="SMART" id="SM00448">
    <property type="entry name" value="REC"/>
    <property type="match status" value="2"/>
</dbReference>
<gene>
    <name evidence="6" type="ORF">MAGMO_1065</name>
</gene>
<dbReference type="PROSITE" id="PS50110">
    <property type="entry name" value="RESPONSE_REGULATORY"/>
    <property type="match status" value="2"/>
</dbReference>
<dbReference type="InterPro" id="IPR029787">
    <property type="entry name" value="Nucleotide_cyclase"/>
</dbReference>
<dbReference type="FunFam" id="3.30.70.270:FF:000001">
    <property type="entry name" value="Diguanylate cyclase domain protein"/>
    <property type="match status" value="1"/>
</dbReference>
<dbReference type="GO" id="GO:0005886">
    <property type="term" value="C:plasma membrane"/>
    <property type="evidence" value="ECO:0007669"/>
    <property type="project" value="TreeGrafter"/>
</dbReference>
<reference evidence="6" key="1">
    <citation type="submission" date="2015-04" db="EMBL/GenBank/DDBJ databases">
        <authorList>
            <person name="Syromyatnikov M.Y."/>
            <person name="Popov V.N."/>
        </authorList>
    </citation>
    <scope>NUCLEOTIDE SEQUENCE</scope>
    <source>
        <strain evidence="6">MO-1</strain>
    </source>
</reference>
<name>A0A1S7LGS0_MAGMO</name>
<dbReference type="AlphaFoldDB" id="A0A1S7LGS0"/>
<dbReference type="InterPro" id="IPR050469">
    <property type="entry name" value="Diguanylate_Cyclase"/>
</dbReference>
<feature type="modified residue" description="4-aspartylphosphate" evidence="3">
    <location>
        <position position="176"/>
    </location>
</feature>
<dbReference type="InterPro" id="IPR001789">
    <property type="entry name" value="Sig_transdc_resp-reg_receiver"/>
</dbReference>
<feature type="modified residue" description="4-aspartylphosphate" evidence="3">
    <location>
        <position position="55"/>
    </location>
</feature>
<dbReference type="SUPFAM" id="SSF55073">
    <property type="entry name" value="Nucleotide cyclase"/>
    <property type="match status" value="1"/>
</dbReference>
<evidence type="ECO:0000256" key="2">
    <source>
        <dbReference type="ARBA" id="ARBA00034247"/>
    </source>
</evidence>